<accession>A0A1M4YNY5</accession>
<keyword evidence="1" id="KW-0324">Glycolysis</keyword>
<protein>
    <recommendedName>
        <fullName evidence="3">Alpha-ribazole phosphatase</fullName>
        <ecNumber evidence="3">3.1.3.73</ecNumber>
    </recommendedName>
</protein>
<keyword evidence="2" id="KW-0413">Isomerase</keyword>
<dbReference type="SMART" id="SM00855">
    <property type="entry name" value="PGAM"/>
    <property type="match status" value="1"/>
</dbReference>
<evidence type="ECO:0000256" key="2">
    <source>
        <dbReference type="ARBA" id="ARBA00023235"/>
    </source>
</evidence>
<dbReference type="RefSeq" id="WP_084110961.1">
    <property type="nucleotide sequence ID" value="NZ_FQVH01000011.1"/>
</dbReference>
<evidence type="ECO:0000313" key="6">
    <source>
        <dbReference type="EMBL" id="SHF07378.1"/>
    </source>
</evidence>
<dbReference type="InterPro" id="IPR017578">
    <property type="entry name" value="Ribazole_CobC"/>
</dbReference>
<dbReference type="AlphaFoldDB" id="A0A1M4YNY5"/>
<evidence type="ECO:0000256" key="4">
    <source>
        <dbReference type="PIRSR" id="PIRSR613078-1"/>
    </source>
</evidence>
<dbReference type="EC" id="3.1.3.73" evidence="3"/>
<dbReference type="GO" id="GO:0005524">
    <property type="term" value="F:ATP binding"/>
    <property type="evidence" value="ECO:0007669"/>
    <property type="project" value="InterPro"/>
</dbReference>
<feature type="active site" description="Proton donor/acceptor" evidence="4">
    <location>
        <position position="79"/>
    </location>
</feature>
<dbReference type="GO" id="GO:0005737">
    <property type="term" value="C:cytoplasm"/>
    <property type="evidence" value="ECO:0007669"/>
    <property type="project" value="TreeGrafter"/>
</dbReference>
<dbReference type="Gene3D" id="3.40.50.1240">
    <property type="entry name" value="Phosphoglycerate mutase-like"/>
    <property type="match status" value="1"/>
</dbReference>
<dbReference type="InterPro" id="IPR029033">
    <property type="entry name" value="His_PPase_superfam"/>
</dbReference>
<dbReference type="InterPro" id="IPR050275">
    <property type="entry name" value="PGM_Phosphatase"/>
</dbReference>
<name>A0A1M4YNY5_9THEO</name>
<dbReference type="PRINTS" id="PR00991">
    <property type="entry name" value="6PFRUCTKNASE"/>
</dbReference>
<dbReference type="Proteomes" id="UP000184088">
    <property type="component" value="Unassembled WGS sequence"/>
</dbReference>
<evidence type="ECO:0000256" key="3">
    <source>
        <dbReference type="NCBIfam" id="TIGR03162"/>
    </source>
</evidence>
<evidence type="ECO:0000256" key="5">
    <source>
        <dbReference type="PIRSR" id="PIRSR613078-2"/>
    </source>
</evidence>
<reference evidence="6 7" key="1">
    <citation type="submission" date="2016-11" db="EMBL/GenBank/DDBJ databases">
        <authorList>
            <person name="Jaros S."/>
            <person name="Januszkiewicz K."/>
            <person name="Wedrychowicz H."/>
        </authorList>
    </citation>
    <scope>NUCLEOTIDE SEQUENCE [LARGE SCALE GENOMIC DNA]</scope>
    <source>
        <strain evidence="6 7">DSM 17918</strain>
    </source>
</reference>
<feature type="binding site" evidence="5">
    <location>
        <position position="57"/>
    </location>
    <ligand>
        <name>substrate</name>
    </ligand>
</feature>
<dbReference type="NCBIfam" id="TIGR03162">
    <property type="entry name" value="ribazole_cobC"/>
    <property type="match status" value="1"/>
</dbReference>
<feature type="binding site" evidence="5">
    <location>
        <begin position="7"/>
        <end position="14"/>
    </location>
    <ligand>
        <name>substrate</name>
    </ligand>
</feature>
<dbReference type="SUPFAM" id="SSF53254">
    <property type="entry name" value="Phosphoglycerate mutase-like"/>
    <property type="match status" value="1"/>
</dbReference>
<dbReference type="Pfam" id="PF00300">
    <property type="entry name" value="His_Phos_1"/>
    <property type="match status" value="1"/>
</dbReference>
<dbReference type="PANTHER" id="PTHR48100">
    <property type="entry name" value="BROAD-SPECIFICITY PHOSPHATASE YOR283W-RELATED"/>
    <property type="match status" value="1"/>
</dbReference>
<dbReference type="GO" id="GO:0009236">
    <property type="term" value="P:cobalamin biosynthetic process"/>
    <property type="evidence" value="ECO:0007669"/>
    <property type="project" value="UniProtKB-UniRule"/>
</dbReference>
<dbReference type="EMBL" id="FQVH01000011">
    <property type="protein sequence ID" value="SHF07378.1"/>
    <property type="molecule type" value="Genomic_DNA"/>
</dbReference>
<dbReference type="CDD" id="cd07067">
    <property type="entry name" value="HP_PGM_like"/>
    <property type="match status" value="1"/>
</dbReference>
<sequence length="194" mass="22215">MKIYLIRHGQTEANAKGVYLGQSETSLTSKGEQQTAKIIEYLRMVNIDKIYTSPSNRCKIIADAFDAQIPIIVTEGLLEENFGIFEGLTWQQAKELYPEEWKRWCSDFSYKIPDGESFMEFYKRIVNAFNKITEDESHDIAVITHAGPIRAILSHVVCGTHDAFWRFKVDNGSISVIDVVDGYAVIEKFNFDFK</sequence>
<evidence type="ECO:0000256" key="1">
    <source>
        <dbReference type="ARBA" id="ARBA00023152"/>
    </source>
</evidence>
<gene>
    <name evidence="6" type="ORF">SAMN02746089_01250</name>
</gene>
<keyword evidence="7" id="KW-1185">Reference proteome</keyword>
<organism evidence="6 7">
    <name type="scientific">Caldanaerobius fijiensis DSM 17918</name>
    <dbReference type="NCBI Taxonomy" id="1121256"/>
    <lineage>
        <taxon>Bacteria</taxon>
        <taxon>Bacillati</taxon>
        <taxon>Bacillota</taxon>
        <taxon>Clostridia</taxon>
        <taxon>Thermoanaerobacterales</taxon>
        <taxon>Thermoanaerobacteraceae</taxon>
        <taxon>Caldanaerobius</taxon>
    </lineage>
</organism>
<dbReference type="InterPro" id="IPR001345">
    <property type="entry name" value="PG/BPGM_mutase_AS"/>
</dbReference>
<dbReference type="OrthoDB" id="7925971at2"/>
<dbReference type="GO" id="GO:0043755">
    <property type="term" value="F:alpha-ribazole phosphatase activity"/>
    <property type="evidence" value="ECO:0007669"/>
    <property type="project" value="UniProtKB-UniRule"/>
</dbReference>
<dbReference type="GO" id="GO:0006003">
    <property type="term" value="P:fructose 2,6-bisphosphate metabolic process"/>
    <property type="evidence" value="ECO:0007669"/>
    <property type="project" value="InterPro"/>
</dbReference>
<dbReference type="InterPro" id="IPR013078">
    <property type="entry name" value="His_Pase_superF_clade-1"/>
</dbReference>
<dbReference type="STRING" id="1121256.SAMN02746089_01250"/>
<dbReference type="PANTHER" id="PTHR48100:SF1">
    <property type="entry name" value="HISTIDINE PHOSPHATASE FAMILY PROTEIN-RELATED"/>
    <property type="match status" value="1"/>
</dbReference>
<evidence type="ECO:0000313" key="7">
    <source>
        <dbReference type="Proteomes" id="UP000184088"/>
    </source>
</evidence>
<dbReference type="PROSITE" id="PS00175">
    <property type="entry name" value="PG_MUTASE"/>
    <property type="match status" value="1"/>
</dbReference>
<dbReference type="InterPro" id="IPR003094">
    <property type="entry name" value="6Pfruct_kin"/>
</dbReference>
<proteinExistence type="predicted"/>
<feature type="active site" description="Tele-phosphohistidine intermediate" evidence="4">
    <location>
        <position position="8"/>
    </location>
</feature>